<comment type="similarity">
    <text evidence="2">Belongs to the major facilitator superfamily. Sugar transporter (TC 2.A.1.1) family.</text>
</comment>
<evidence type="ECO:0000256" key="7">
    <source>
        <dbReference type="SAM" id="Phobius"/>
    </source>
</evidence>
<dbReference type="PROSITE" id="PS50850">
    <property type="entry name" value="MFS"/>
    <property type="match status" value="1"/>
</dbReference>
<protein>
    <submittedName>
        <fullName evidence="9">MFS sugar transporter-like protein</fullName>
    </submittedName>
</protein>
<dbReference type="PANTHER" id="PTHR48022:SF79">
    <property type="entry name" value="LACTOSE PERMEASE, PUTATIVE (AFU_ORTHOLOGUE AFUA_6G01860)-RELATED"/>
    <property type="match status" value="1"/>
</dbReference>
<evidence type="ECO:0000313" key="10">
    <source>
        <dbReference type="Proteomes" id="UP000235672"/>
    </source>
</evidence>
<keyword evidence="4 7" id="KW-0812">Transmembrane</keyword>
<organism evidence="9 10">
    <name type="scientific">Hyaloscypha hepaticicola</name>
    <dbReference type="NCBI Taxonomy" id="2082293"/>
    <lineage>
        <taxon>Eukaryota</taxon>
        <taxon>Fungi</taxon>
        <taxon>Dikarya</taxon>
        <taxon>Ascomycota</taxon>
        <taxon>Pezizomycotina</taxon>
        <taxon>Leotiomycetes</taxon>
        <taxon>Helotiales</taxon>
        <taxon>Hyaloscyphaceae</taxon>
        <taxon>Hyaloscypha</taxon>
    </lineage>
</organism>
<dbReference type="GO" id="GO:0016020">
    <property type="term" value="C:membrane"/>
    <property type="evidence" value="ECO:0007669"/>
    <property type="project" value="UniProtKB-SubCell"/>
</dbReference>
<comment type="subcellular location">
    <subcellularLocation>
        <location evidence="1">Membrane</location>
        <topology evidence="1">Multi-pass membrane protein</topology>
    </subcellularLocation>
</comment>
<accession>A0A2J6PYF2</accession>
<keyword evidence="10" id="KW-1185">Reference proteome</keyword>
<feature type="domain" description="Major facilitator superfamily (MFS) profile" evidence="8">
    <location>
        <begin position="57"/>
        <end position="520"/>
    </location>
</feature>
<name>A0A2J6PYF2_9HELO</name>
<evidence type="ECO:0000256" key="3">
    <source>
        <dbReference type="ARBA" id="ARBA00022448"/>
    </source>
</evidence>
<keyword evidence="5 7" id="KW-1133">Transmembrane helix</keyword>
<dbReference type="Proteomes" id="UP000235672">
    <property type="component" value="Unassembled WGS sequence"/>
</dbReference>
<feature type="transmembrane region" description="Helical" evidence="7">
    <location>
        <begin position="125"/>
        <end position="143"/>
    </location>
</feature>
<reference evidence="9 10" key="1">
    <citation type="submission" date="2016-05" db="EMBL/GenBank/DDBJ databases">
        <title>A degradative enzymes factory behind the ericoid mycorrhizal symbiosis.</title>
        <authorList>
            <consortium name="DOE Joint Genome Institute"/>
            <person name="Martino E."/>
            <person name="Morin E."/>
            <person name="Grelet G."/>
            <person name="Kuo A."/>
            <person name="Kohler A."/>
            <person name="Daghino S."/>
            <person name="Barry K."/>
            <person name="Choi C."/>
            <person name="Cichocki N."/>
            <person name="Clum A."/>
            <person name="Copeland A."/>
            <person name="Hainaut M."/>
            <person name="Haridas S."/>
            <person name="Labutti K."/>
            <person name="Lindquist E."/>
            <person name="Lipzen A."/>
            <person name="Khouja H.-R."/>
            <person name="Murat C."/>
            <person name="Ohm R."/>
            <person name="Olson A."/>
            <person name="Spatafora J."/>
            <person name="Veneault-Fourrey C."/>
            <person name="Henrissat B."/>
            <person name="Grigoriev I."/>
            <person name="Martin F."/>
            <person name="Perotto S."/>
        </authorList>
    </citation>
    <scope>NUCLEOTIDE SEQUENCE [LARGE SCALE GENOMIC DNA]</scope>
    <source>
        <strain evidence="9 10">UAMH 7357</strain>
    </source>
</reference>
<keyword evidence="9" id="KW-0762">Sugar transport</keyword>
<feature type="transmembrane region" description="Helical" evidence="7">
    <location>
        <begin position="54"/>
        <end position="75"/>
    </location>
</feature>
<proteinExistence type="inferred from homology"/>
<evidence type="ECO:0000256" key="1">
    <source>
        <dbReference type="ARBA" id="ARBA00004141"/>
    </source>
</evidence>
<evidence type="ECO:0000256" key="5">
    <source>
        <dbReference type="ARBA" id="ARBA00022989"/>
    </source>
</evidence>
<dbReference type="EMBL" id="KZ613491">
    <property type="protein sequence ID" value="PMD19047.1"/>
    <property type="molecule type" value="Genomic_DNA"/>
</dbReference>
<dbReference type="AlphaFoldDB" id="A0A2J6PYF2"/>
<evidence type="ECO:0000256" key="4">
    <source>
        <dbReference type="ARBA" id="ARBA00022692"/>
    </source>
</evidence>
<feature type="transmembrane region" description="Helical" evidence="7">
    <location>
        <begin position="95"/>
        <end position="118"/>
    </location>
</feature>
<feature type="transmembrane region" description="Helical" evidence="7">
    <location>
        <begin position="183"/>
        <end position="205"/>
    </location>
</feature>
<dbReference type="InterPro" id="IPR020846">
    <property type="entry name" value="MFS_dom"/>
</dbReference>
<gene>
    <name evidence="9" type="ORF">NA56DRAFT_725256</name>
</gene>
<dbReference type="SUPFAM" id="SSF103473">
    <property type="entry name" value="MFS general substrate transporter"/>
    <property type="match status" value="1"/>
</dbReference>
<dbReference type="Gene3D" id="1.20.1250.20">
    <property type="entry name" value="MFS general substrate transporter like domains"/>
    <property type="match status" value="2"/>
</dbReference>
<keyword evidence="6 7" id="KW-0472">Membrane</keyword>
<dbReference type="PANTHER" id="PTHR48022">
    <property type="entry name" value="PLASTIDIC GLUCOSE TRANSPORTER 4"/>
    <property type="match status" value="1"/>
</dbReference>
<evidence type="ECO:0000256" key="6">
    <source>
        <dbReference type="ARBA" id="ARBA00023136"/>
    </source>
</evidence>
<dbReference type="GO" id="GO:0005351">
    <property type="term" value="F:carbohydrate:proton symporter activity"/>
    <property type="evidence" value="ECO:0007669"/>
    <property type="project" value="TreeGrafter"/>
</dbReference>
<dbReference type="OrthoDB" id="65569at2759"/>
<dbReference type="Pfam" id="PF00083">
    <property type="entry name" value="Sugar_tr"/>
    <property type="match status" value="1"/>
</dbReference>
<evidence type="ECO:0000256" key="2">
    <source>
        <dbReference type="ARBA" id="ARBA00010992"/>
    </source>
</evidence>
<evidence type="ECO:0000259" key="8">
    <source>
        <dbReference type="PROSITE" id="PS50850"/>
    </source>
</evidence>
<dbReference type="InterPro" id="IPR050360">
    <property type="entry name" value="MFS_Sugar_Transporters"/>
</dbReference>
<dbReference type="InterPro" id="IPR005828">
    <property type="entry name" value="MFS_sugar_transport-like"/>
</dbReference>
<dbReference type="InterPro" id="IPR036259">
    <property type="entry name" value="MFS_trans_sf"/>
</dbReference>
<feature type="transmembrane region" description="Helical" evidence="7">
    <location>
        <begin position="217"/>
        <end position="235"/>
    </location>
</feature>
<keyword evidence="3" id="KW-0813">Transport</keyword>
<dbReference type="FunFam" id="1.20.1250.20:FF:000134">
    <property type="entry name" value="MFS sugar transporter protein"/>
    <property type="match status" value="1"/>
</dbReference>
<sequence length="520" mass="58114">MVDHALELVGINYDDVKNTEAHVEEVAIARLTEDDVLLLSAESLRFKSWTSFRLFLMIFVQGCGMAGYGIDWAVISGINAYPAWHTYFGVASSRVTYGTINALMTIGNFCGAPFMTFADVVGRRGINFIGNAIVLTAAVLQAFSNNMSMFMAGRFLLGFGSAMMSSPQYVAEVAPTHLRGRLVGFYGACFQVGSLCMNAALIGFSKIDGNWGWRIPLLLKGLFPLIVCVTTYFWTPESPRYLILRGKKEQAKKVVARYQTNEGNNVDYPLVNVVIQQIEESLENETSNRELWDFRAFFKKGARSRLLVIVLYSIFQQWNGGGIIGQYLVPALETIGIDKPIHQLGINFGSNATYLLLQSHPGNLRNTGLRSTLDSLSCRSSYSNSAHPSSLLRCITSILSKCFPWHCERKEWAFMGFIQGAAGTVSSYGISVGIQKIGYKIWVVYIVYNTIQLGLSYLLFPETHGLSLEEIDYVFETPGVRPVKMSLNIQKAKREKARLDADEQSHVNELRARHWRCLIL</sequence>
<evidence type="ECO:0000313" key="9">
    <source>
        <dbReference type="EMBL" id="PMD19047.1"/>
    </source>
</evidence>